<dbReference type="Proteomes" id="UP000094974">
    <property type="component" value="Unassembled WGS sequence"/>
</dbReference>
<comment type="caution">
    <text evidence="1">The sequence shown here is derived from an EMBL/GenBank/DDBJ whole genome shotgun (WGS) entry which is preliminary data.</text>
</comment>
<protein>
    <submittedName>
        <fullName evidence="1">Uncharacterized protein</fullName>
    </submittedName>
</protein>
<proteinExistence type="predicted"/>
<accession>A0ABX2ZAK7</accession>
<dbReference type="EMBL" id="LYND01000129">
    <property type="protein sequence ID" value="ODA08497.1"/>
    <property type="molecule type" value="Genomic_DNA"/>
</dbReference>
<organism evidence="1 2">
    <name type="scientific">Paenibacillus polymyxa</name>
    <name type="common">Bacillus polymyxa</name>
    <dbReference type="NCBI Taxonomy" id="1406"/>
    <lineage>
        <taxon>Bacteria</taxon>
        <taxon>Bacillati</taxon>
        <taxon>Bacillota</taxon>
        <taxon>Bacilli</taxon>
        <taxon>Bacillales</taxon>
        <taxon>Paenibacillaceae</taxon>
        <taxon>Paenibacillus</taxon>
    </lineage>
</organism>
<evidence type="ECO:0000313" key="2">
    <source>
        <dbReference type="Proteomes" id="UP000094974"/>
    </source>
</evidence>
<reference evidence="2" key="1">
    <citation type="submission" date="2016-05" db="EMBL/GenBank/DDBJ databases">
        <title>Whole genome shotgun sequencing of cultured foodborne pathogen.</title>
        <authorList>
            <person name="Zheng J."/>
            <person name="Timme R."/>
            <person name="Allard M."/>
            <person name="Strain E."/>
            <person name="Luo Y."/>
            <person name="Brown E."/>
        </authorList>
    </citation>
    <scope>NUCLEOTIDE SEQUENCE [LARGE SCALE GENOMIC DNA]</scope>
    <source>
        <strain evidence="2">CFSAN034343</strain>
    </source>
</reference>
<keyword evidence="2" id="KW-1185">Reference proteome</keyword>
<evidence type="ECO:0000313" key="1">
    <source>
        <dbReference type="EMBL" id="ODA08497.1"/>
    </source>
</evidence>
<sequence>MLAQGLWRKASGEVIFVTPESAGDVVVTTAEDDAAFYPQLRDYDFDKLGVIQLGYQQHKQDFEQAISYWVNPATQKLEFKYKDSATTEPIFQKPLTERVAELKLADLDNKEAIAGLIQLVMEQSNVT</sequence>
<gene>
    <name evidence="1" type="ORF">A7312_03545</name>
</gene>
<name>A0ABX2ZAK7_PAEPO</name>